<feature type="compositionally biased region" description="Basic residues" evidence="1">
    <location>
        <begin position="122"/>
        <end position="137"/>
    </location>
</feature>
<gene>
    <name evidence="2" type="ORF">WHR41_07806</name>
</gene>
<comment type="caution">
    <text evidence="2">The sequence shown here is derived from an EMBL/GenBank/DDBJ whole genome shotgun (WGS) entry which is preliminary data.</text>
</comment>
<dbReference type="EMBL" id="JAAQHG020000033">
    <property type="protein sequence ID" value="KAL1583632.1"/>
    <property type="molecule type" value="Genomic_DNA"/>
</dbReference>
<organism evidence="2 3">
    <name type="scientific">Cladosporium halotolerans</name>
    <dbReference type="NCBI Taxonomy" id="1052096"/>
    <lineage>
        <taxon>Eukaryota</taxon>
        <taxon>Fungi</taxon>
        <taxon>Dikarya</taxon>
        <taxon>Ascomycota</taxon>
        <taxon>Pezizomycotina</taxon>
        <taxon>Dothideomycetes</taxon>
        <taxon>Dothideomycetidae</taxon>
        <taxon>Cladosporiales</taxon>
        <taxon>Cladosporiaceae</taxon>
        <taxon>Cladosporium</taxon>
    </lineage>
</organism>
<evidence type="ECO:0000313" key="3">
    <source>
        <dbReference type="Proteomes" id="UP000803884"/>
    </source>
</evidence>
<keyword evidence="3" id="KW-1185">Reference proteome</keyword>
<feature type="compositionally biased region" description="Basic and acidic residues" evidence="1">
    <location>
        <begin position="98"/>
        <end position="121"/>
    </location>
</feature>
<proteinExistence type="predicted"/>
<dbReference type="GeneID" id="96009248"/>
<dbReference type="RefSeq" id="XP_069226739.1">
    <property type="nucleotide sequence ID" value="XM_069376410.1"/>
</dbReference>
<feature type="region of interest" description="Disordered" evidence="1">
    <location>
        <begin position="98"/>
        <end position="153"/>
    </location>
</feature>
<name>A0AB34KF25_9PEZI</name>
<evidence type="ECO:0000256" key="1">
    <source>
        <dbReference type="SAM" id="MobiDB-lite"/>
    </source>
</evidence>
<dbReference type="AlphaFoldDB" id="A0AB34KF25"/>
<reference evidence="2 3" key="1">
    <citation type="journal article" date="2020" name="Microbiol. Resour. Announc.">
        <title>Draft Genome Sequence of a Cladosporium Species Isolated from the Mesophotic Ascidian Didemnum maculosum.</title>
        <authorList>
            <person name="Gioti A."/>
            <person name="Siaperas R."/>
            <person name="Nikolaivits E."/>
            <person name="Le Goff G."/>
            <person name="Ouazzani J."/>
            <person name="Kotoulas G."/>
            <person name="Topakas E."/>
        </authorList>
    </citation>
    <scope>NUCLEOTIDE SEQUENCE [LARGE SCALE GENOMIC DNA]</scope>
    <source>
        <strain evidence="2 3">TM138-S3</strain>
    </source>
</reference>
<sequence>MCCHRLYVYTVCGHSVFSQKPLIECRHASIEPGEYQSTACELIAHPYQSWKFDRLCPPCQVRREALMSGLEAAQTVKFDEWKWKVSYGMPAHGKDFWGRRAEEREKREKELEKEVKAETRKSRAFSLKRRSTRKSAKSPRSPALSKDGGGAWR</sequence>
<accession>A0AB34KF25</accession>
<evidence type="ECO:0000313" key="2">
    <source>
        <dbReference type="EMBL" id="KAL1583632.1"/>
    </source>
</evidence>
<protein>
    <submittedName>
        <fullName evidence="2">Uncharacterized protein</fullName>
    </submittedName>
</protein>
<dbReference type="Proteomes" id="UP000803884">
    <property type="component" value="Unassembled WGS sequence"/>
</dbReference>